<dbReference type="InterPro" id="IPR007345">
    <property type="entry name" value="Polysacch_pyruvyl_Trfase"/>
</dbReference>
<feature type="domain" description="Polysaccharide pyruvyl transferase" evidence="1">
    <location>
        <begin position="13"/>
        <end position="357"/>
    </location>
</feature>
<accession>A0ABN8X1A0</accession>
<evidence type="ECO:0000313" key="2">
    <source>
        <dbReference type="EMBL" id="CAI8719436.1"/>
    </source>
</evidence>
<name>A0ABN8X1A0_9GAMM</name>
<evidence type="ECO:0000313" key="3">
    <source>
        <dbReference type="Proteomes" id="UP001162030"/>
    </source>
</evidence>
<gene>
    <name evidence="2" type="ORF">MSZNOR_0062</name>
</gene>
<dbReference type="Pfam" id="PF04230">
    <property type="entry name" value="PS_pyruv_trans"/>
    <property type="match status" value="1"/>
</dbReference>
<dbReference type="Proteomes" id="UP001162030">
    <property type="component" value="Chromosome"/>
</dbReference>
<protein>
    <submittedName>
        <fullName evidence="2">Colanic acid/amylovoran biosynthesis protein</fullName>
    </submittedName>
</protein>
<sequence length="423" mass="48309">MRITLIHGWHDDNKGDCAIVMAILELVQRHWPSATLSLVSSLPTGSEPASTAYRHILQRFPNVKIAFSPVVPYRRVKWGGKAMGMFLWIIRQPFSLLRLILGYSDWNDDAYSLIRNAHLVISKGGHIFHCRRNHPIEWFNLYRHLFPLVLAWRYRVPYVLLGQSFGPFQGKLAKRAMNWTISHAKAVIVREPISRDVLASLGADSSRLRIAPDIAFYMGANLTQRLRILLERHRLASNRFWVVTVRKWPTRTGLEEQTARFIREMEVLVRRILERGHTERIALVAHTLGPIPIECDIEPTRQLAERLKDLPVVFIDEDFSPEELAALYGEAELLIGTRFHSVVLALVAGTPALAVSYFGPKATGIMNMLGMSDLCMEMADFSWQNALAVLEETDWVSRRECIREKVAAFREELDRVVADVLAV</sequence>
<dbReference type="RefSeq" id="WP_317963598.1">
    <property type="nucleotide sequence ID" value="NZ_OX458333.1"/>
</dbReference>
<dbReference type="EMBL" id="OX458333">
    <property type="protein sequence ID" value="CAI8719436.1"/>
    <property type="molecule type" value="Genomic_DNA"/>
</dbReference>
<reference evidence="2 3" key="1">
    <citation type="submission" date="2023-03" db="EMBL/GenBank/DDBJ databases">
        <authorList>
            <person name="Pearce D."/>
        </authorList>
    </citation>
    <scope>NUCLEOTIDE SEQUENCE [LARGE SCALE GENOMIC DNA]</scope>
    <source>
        <strain evidence="2">Msz</strain>
    </source>
</reference>
<proteinExistence type="predicted"/>
<dbReference type="SUPFAM" id="SSF53756">
    <property type="entry name" value="UDP-Glycosyltransferase/glycogen phosphorylase"/>
    <property type="match status" value="1"/>
</dbReference>
<keyword evidence="3" id="KW-1185">Reference proteome</keyword>
<dbReference type="PANTHER" id="PTHR36836">
    <property type="entry name" value="COLANIC ACID BIOSYNTHESIS PROTEIN WCAK"/>
    <property type="match status" value="1"/>
</dbReference>
<organism evidence="2 3">
    <name type="scientific">Methylocaldum szegediense</name>
    <dbReference type="NCBI Taxonomy" id="73780"/>
    <lineage>
        <taxon>Bacteria</taxon>
        <taxon>Pseudomonadati</taxon>
        <taxon>Pseudomonadota</taxon>
        <taxon>Gammaproteobacteria</taxon>
        <taxon>Methylococcales</taxon>
        <taxon>Methylococcaceae</taxon>
        <taxon>Methylocaldum</taxon>
    </lineage>
</organism>
<evidence type="ECO:0000259" key="1">
    <source>
        <dbReference type="Pfam" id="PF04230"/>
    </source>
</evidence>
<dbReference type="PANTHER" id="PTHR36836:SF1">
    <property type="entry name" value="COLANIC ACID BIOSYNTHESIS PROTEIN WCAK"/>
    <property type="match status" value="1"/>
</dbReference>